<reference evidence="2 3" key="1">
    <citation type="submission" date="2020-08" db="EMBL/GenBank/DDBJ databases">
        <title>Sequencing the genomes of 1000 actinobacteria strains.</title>
        <authorList>
            <person name="Klenk H.-P."/>
        </authorList>
    </citation>
    <scope>NUCLEOTIDE SEQUENCE [LARGE SCALE GENOMIC DNA]</scope>
    <source>
        <strain evidence="2 3">DSM 45084</strain>
    </source>
</reference>
<dbReference type="EMBL" id="JACHJS010000001">
    <property type="protein sequence ID" value="MBB4962691.1"/>
    <property type="molecule type" value="Genomic_DNA"/>
</dbReference>
<evidence type="ECO:0000313" key="3">
    <source>
        <dbReference type="Proteomes" id="UP000542674"/>
    </source>
</evidence>
<feature type="transmembrane region" description="Helical" evidence="1">
    <location>
        <begin position="82"/>
        <end position="103"/>
    </location>
</feature>
<comment type="caution">
    <text evidence="2">The sequence shown here is derived from an EMBL/GenBank/DDBJ whole genome shotgun (WGS) entry which is preliminary data.</text>
</comment>
<keyword evidence="1" id="KW-1133">Transmembrane helix</keyword>
<keyword evidence="1" id="KW-0812">Transmembrane</keyword>
<feature type="transmembrane region" description="Helical" evidence="1">
    <location>
        <begin position="7"/>
        <end position="33"/>
    </location>
</feature>
<name>A0A7W7SXE1_9PSEU</name>
<dbReference type="RefSeq" id="WP_184665577.1">
    <property type="nucleotide sequence ID" value="NZ_BAABAI010000042.1"/>
</dbReference>
<protein>
    <recommendedName>
        <fullName evidence="4">DUF1449 family protein</fullName>
    </recommendedName>
</protein>
<keyword evidence="1" id="KW-0472">Membrane</keyword>
<proteinExistence type="predicted"/>
<sequence>MGEFFSVALGFPTAVLSIPLVVVVGYWVVVAFGALDLDVVDVELGFGLAGTPAALSLSLLTAFSWFFCLGGAVLLDGWELSTALYLVIGFLLLIVAVLVGLILTRIVSVPLRRLLPDDKSDSRSAFVGRTCVIRTSSVTQTFGQAEVTADDGSSALVQVRQPGTDHLTAGSTAVIFDYDATGEFFWVTPLDTTLGGQH</sequence>
<evidence type="ECO:0000313" key="2">
    <source>
        <dbReference type="EMBL" id="MBB4962691.1"/>
    </source>
</evidence>
<gene>
    <name evidence="2" type="ORF">F4559_000050</name>
</gene>
<dbReference type="Proteomes" id="UP000542674">
    <property type="component" value="Unassembled WGS sequence"/>
</dbReference>
<evidence type="ECO:0000256" key="1">
    <source>
        <dbReference type="SAM" id="Phobius"/>
    </source>
</evidence>
<organism evidence="2 3">
    <name type="scientific">Saccharothrix violaceirubra</name>
    <dbReference type="NCBI Taxonomy" id="413306"/>
    <lineage>
        <taxon>Bacteria</taxon>
        <taxon>Bacillati</taxon>
        <taxon>Actinomycetota</taxon>
        <taxon>Actinomycetes</taxon>
        <taxon>Pseudonocardiales</taxon>
        <taxon>Pseudonocardiaceae</taxon>
        <taxon>Saccharothrix</taxon>
    </lineage>
</organism>
<evidence type="ECO:0008006" key="4">
    <source>
        <dbReference type="Google" id="ProtNLM"/>
    </source>
</evidence>
<keyword evidence="3" id="KW-1185">Reference proteome</keyword>
<feature type="transmembrane region" description="Helical" evidence="1">
    <location>
        <begin position="53"/>
        <end position="75"/>
    </location>
</feature>
<accession>A0A7W7SXE1</accession>
<dbReference type="AlphaFoldDB" id="A0A7W7SXE1"/>